<organism evidence="1 2">
    <name type="scientific">Mycolicibacterium hodleri</name>
    <dbReference type="NCBI Taxonomy" id="49897"/>
    <lineage>
        <taxon>Bacteria</taxon>
        <taxon>Bacillati</taxon>
        <taxon>Actinomycetota</taxon>
        <taxon>Actinomycetes</taxon>
        <taxon>Mycobacteriales</taxon>
        <taxon>Mycobacteriaceae</taxon>
        <taxon>Mycolicibacterium</taxon>
    </lineage>
</organism>
<proteinExistence type="predicted"/>
<evidence type="ECO:0000313" key="2">
    <source>
        <dbReference type="Proteomes" id="UP000320095"/>
    </source>
</evidence>
<protein>
    <submittedName>
        <fullName evidence="1">Uncharacterized protein</fullName>
    </submittedName>
</protein>
<dbReference type="Proteomes" id="UP000320095">
    <property type="component" value="Unassembled WGS sequence"/>
</dbReference>
<evidence type="ECO:0000313" key="1">
    <source>
        <dbReference type="EMBL" id="TPG32764.1"/>
    </source>
</evidence>
<name>A0A502E5Y6_9MYCO</name>
<reference evidence="1 2" key="1">
    <citation type="journal article" date="2019" name="Environ. Microbiol.">
        <title>Species interactions and distinct microbial communities in high Arctic permafrost affected cryosols are associated with the CH4 and CO2 gas fluxes.</title>
        <authorList>
            <person name="Altshuler I."/>
            <person name="Hamel J."/>
            <person name="Turney S."/>
            <person name="Magnuson E."/>
            <person name="Levesque R."/>
            <person name="Greer C."/>
            <person name="Whyte L.G."/>
        </authorList>
    </citation>
    <scope>NUCLEOTIDE SEQUENCE [LARGE SCALE GENOMIC DNA]</scope>
    <source>
        <strain evidence="1 2">S5.20</strain>
    </source>
</reference>
<dbReference type="AlphaFoldDB" id="A0A502E5Y6"/>
<accession>A0A502E5Y6</accession>
<dbReference type="EMBL" id="RCZG01000007">
    <property type="protein sequence ID" value="TPG32764.1"/>
    <property type="molecule type" value="Genomic_DNA"/>
</dbReference>
<gene>
    <name evidence="1" type="ORF">EAH80_18360</name>
</gene>
<comment type="caution">
    <text evidence="1">The sequence shown here is derived from an EMBL/GenBank/DDBJ whole genome shotgun (WGS) entry which is preliminary data.</text>
</comment>
<sequence length="146" mass="14303">MVATTLRGVTGTLASSGVTVAAVLAFATLGAAVTVTVGDTVGAGTLAVLACSREDTTDVVFALSAEAVAALRLDRMPAGGRCPRTGAATTESPPPTTGVDAVVEARVLVVSLLVASEPLVTTPLTEVLAPPDACTTPACGSVDDPV</sequence>
<keyword evidence="2" id="KW-1185">Reference proteome</keyword>